<accession>A0A3N4LYE5</accession>
<dbReference type="EMBL" id="ML121537">
    <property type="protein sequence ID" value="RPB25701.1"/>
    <property type="molecule type" value="Genomic_DNA"/>
</dbReference>
<evidence type="ECO:0000313" key="1">
    <source>
        <dbReference type="EMBL" id="RPB25701.1"/>
    </source>
</evidence>
<name>A0A3N4LYE5_9PEZI</name>
<protein>
    <submittedName>
        <fullName evidence="1">Uncharacterized protein</fullName>
    </submittedName>
</protein>
<proteinExistence type="predicted"/>
<gene>
    <name evidence="1" type="ORF">L211DRAFT_97777</name>
</gene>
<evidence type="ECO:0000313" key="2">
    <source>
        <dbReference type="Proteomes" id="UP000267821"/>
    </source>
</evidence>
<dbReference type="Proteomes" id="UP000267821">
    <property type="component" value="Unassembled WGS sequence"/>
</dbReference>
<dbReference type="InParanoid" id="A0A3N4LYE5"/>
<organism evidence="1 2">
    <name type="scientific">Terfezia boudieri ATCC MYA-4762</name>
    <dbReference type="NCBI Taxonomy" id="1051890"/>
    <lineage>
        <taxon>Eukaryota</taxon>
        <taxon>Fungi</taxon>
        <taxon>Dikarya</taxon>
        <taxon>Ascomycota</taxon>
        <taxon>Pezizomycotina</taxon>
        <taxon>Pezizomycetes</taxon>
        <taxon>Pezizales</taxon>
        <taxon>Pezizaceae</taxon>
        <taxon>Terfezia</taxon>
    </lineage>
</organism>
<reference evidence="1 2" key="1">
    <citation type="journal article" date="2018" name="Nat. Ecol. Evol.">
        <title>Pezizomycetes genomes reveal the molecular basis of ectomycorrhizal truffle lifestyle.</title>
        <authorList>
            <person name="Murat C."/>
            <person name="Payen T."/>
            <person name="Noel B."/>
            <person name="Kuo A."/>
            <person name="Morin E."/>
            <person name="Chen J."/>
            <person name="Kohler A."/>
            <person name="Krizsan K."/>
            <person name="Balestrini R."/>
            <person name="Da Silva C."/>
            <person name="Montanini B."/>
            <person name="Hainaut M."/>
            <person name="Levati E."/>
            <person name="Barry K.W."/>
            <person name="Belfiori B."/>
            <person name="Cichocki N."/>
            <person name="Clum A."/>
            <person name="Dockter R.B."/>
            <person name="Fauchery L."/>
            <person name="Guy J."/>
            <person name="Iotti M."/>
            <person name="Le Tacon F."/>
            <person name="Lindquist E.A."/>
            <person name="Lipzen A."/>
            <person name="Malagnac F."/>
            <person name="Mello A."/>
            <person name="Molinier V."/>
            <person name="Miyauchi S."/>
            <person name="Poulain J."/>
            <person name="Riccioni C."/>
            <person name="Rubini A."/>
            <person name="Sitrit Y."/>
            <person name="Splivallo R."/>
            <person name="Traeger S."/>
            <person name="Wang M."/>
            <person name="Zifcakova L."/>
            <person name="Wipf D."/>
            <person name="Zambonelli A."/>
            <person name="Paolocci F."/>
            <person name="Nowrousian M."/>
            <person name="Ottonello S."/>
            <person name="Baldrian P."/>
            <person name="Spatafora J.W."/>
            <person name="Henrissat B."/>
            <person name="Nagy L.G."/>
            <person name="Aury J.M."/>
            <person name="Wincker P."/>
            <person name="Grigoriev I.V."/>
            <person name="Bonfante P."/>
            <person name="Martin F.M."/>
        </authorList>
    </citation>
    <scope>NUCLEOTIDE SEQUENCE [LARGE SCALE GENOMIC DNA]</scope>
    <source>
        <strain evidence="1 2">ATCC MYA-4762</strain>
    </source>
</reference>
<keyword evidence="2" id="KW-1185">Reference proteome</keyword>
<sequence length="170" mass="19920">MEHTRPSIQALRFCGPRESFSQVKAFNVFEMQWMNTPCDFRAPERIRNMRAPDSRIFWSMVVPSLSTNLPYNTLCALASAFTNQLAHYKTQFRNVVYLRLFVAFPGPELHCWNSDNSICLDDLLFEFLLMVVQQQVRLVRCNSREGCLTPFQRIELALKYFPRGGRELEE</sequence>
<dbReference type="AlphaFoldDB" id="A0A3N4LYE5"/>